<reference evidence="1 2" key="1">
    <citation type="submission" date="2021-02" db="EMBL/GenBank/DDBJ databases">
        <title>Nitrogen-fixing ability and nitrogen fixation related genes of thermophilic fermentative bacteria in the genus Caldicellulosiruptor.</title>
        <authorList>
            <person name="Chen Y."/>
            <person name="Nishihara A."/>
            <person name="Haruta S."/>
        </authorList>
    </citation>
    <scope>NUCLEOTIDE SEQUENCE [LARGE SCALE GENOMIC DNA]</scope>
    <source>
        <strain evidence="1 2">YA01</strain>
    </source>
</reference>
<evidence type="ECO:0000313" key="2">
    <source>
        <dbReference type="Proteomes" id="UP000663623"/>
    </source>
</evidence>
<dbReference type="Proteomes" id="UP000663623">
    <property type="component" value="Chromosome"/>
</dbReference>
<dbReference type="PANTHER" id="PTHR43649">
    <property type="entry name" value="ARABINOSE-BINDING PROTEIN-RELATED"/>
    <property type="match status" value="1"/>
</dbReference>
<dbReference type="Pfam" id="PF01547">
    <property type="entry name" value="SBP_bac_1"/>
    <property type="match status" value="1"/>
</dbReference>
<dbReference type="EMBL" id="AP024480">
    <property type="protein sequence ID" value="BCS80172.1"/>
    <property type="molecule type" value="Genomic_DNA"/>
</dbReference>
<proteinExistence type="predicted"/>
<organism evidence="1 2">
    <name type="scientific">Caldicellulosiruptor diazotrophicus</name>
    <dbReference type="NCBI Taxonomy" id="2806205"/>
    <lineage>
        <taxon>Bacteria</taxon>
        <taxon>Bacillati</taxon>
        <taxon>Bacillota</taxon>
        <taxon>Bacillota incertae sedis</taxon>
        <taxon>Caldicellulosiruptorales</taxon>
        <taxon>Caldicellulosiruptoraceae</taxon>
        <taxon>Caldicellulosiruptor</taxon>
    </lineage>
</organism>
<dbReference type="RefSeq" id="WP_207180347.1">
    <property type="nucleotide sequence ID" value="NZ_AP024480.1"/>
</dbReference>
<protein>
    <submittedName>
        <fullName evidence="1">Sugar ABC transporter substrate-binding protein</fullName>
    </submittedName>
</protein>
<dbReference type="InterPro" id="IPR006059">
    <property type="entry name" value="SBP"/>
</dbReference>
<dbReference type="InterPro" id="IPR050490">
    <property type="entry name" value="Bact_solute-bd_prot1"/>
</dbReference>
<dbReference type="SUPFAM" id="SSF53850">
    <property type="entry name" value="Periplasmic binding protein-like II"/>
    <property type="match status" value="1"/>
</dbReference>
<gene>
    <name evidence="1" type="ORF">CaldiYA01_01320</name>
</gene>
<name>A0ABN6E4A2_9FIRM</name>
<dbReference type="PANTHER" id="PTHR43649:SF11">
    <property type="entry name" value="ABC TRANSPORTER SUBSTRATE-BINDING PROTEIN YESO-RELATED"/>
    <property type="match status" value="1"/>
</dbReference>
<dbReference type="Gene3D" id="3.40.190.10">
    <property type="entry name" value="Periplasmic binding protein-like II"/>
    <property type="match status" value="2"/>
</dbReference>
<accession>A0ABN6E4A2</accession>
<keyword evidence="2" id="KW-1185">Reference proteome</keyword>
<sequence>MIKSKRLIATLVLVVFTISIFFAFSTGGSEKAKAASKKVTLRFMWWGGEARHKATLAAIQAYMKKYPNVRINAEYGGIEGYMQKLITQLVGRTAPDIIQIDVTWIGELSAQGDFFADLKTFKEVNLKPFEEKFLKDWCYSNGKLIGLPTGVNASAIHYNKDFFKKFGIPENKTWTWEDILKTAEMIHKKDKNYYLLNFDATVCYYLLKTYVLQKKGGKWINDDYTMGFDRRTLIEAFTYIDKLFKVGAIQPFSESAPFQGKPEQNPKWLKGELGMLWNWTSTFAANKANIPSLSMTMIPIMKNAKSTAVTVRPSQLLAVNKLSKNPKEAAKFINWFLNDKQAALILKDVRGVPASSTAREALEKANALDPVITQITSEALKRAAPPENALSQNQELEKIATDVIQQLAYKQLTPTQAADKLMALYKQKLEEIKRIQSK</sequence>
<evidence type="ECO:0000313" key="1">
    <source>
        <dbReference type="EMBL" id="BCS80172.1"/>
    </source>
</evidence>